<dbReference type="InterPro" id="IPR014710">
    <property type="entry name" value="RmlC-like_jellyroll"/>
</dbReference>
<dbReference type="InterPro" id="IPR012318">
    <property type="entry name" value="HTH_CRP"/>
</dbReference>
<dbReference type="SUPFAM" id="SSF46785">
    <property type="entry name" value="Winged helix' DNA-binding domain"/>
    <property type="match status" value="1"/>
</dbReference>
<accession>A0A328B4M9</accession>
<dbReference type="PROSITE" id="PS50042">
    <property type="entry name" value="CNMP_BINDING_3"/>
    <property type="match status" value="1"/>
</dbReference>
<evidence type="ECO:0000256" key="2">
    <source>
        <dbReference type="ARBA" id="ARBA00023125"/>
    </source>
</evidence>
<dbReference type="Pfam" id="PF00027">
    <property type="entry name" value="cNMP_binding"/>
    <property type="match status" value="1"/>
</dbReference>
<evidence type="ECO:0000259" key="4">
    <source>
        <dbReference type="PROSITE" id="PS50042"/>
    </source>
</evidence>
<protein>
    <recommendedName>
        <fullName evidence="8">Crp/Fnr family transcriptional regulator</fullName>
    </recommendedName>
</protein>
<dbReference type="AlphaFoldDB" id="A0A328B4M9"/>
<gene>
    <name evidence="6" type="ORF">DJ021_13850</name>
</gene>
<evidence type="ECO:0000256" key="1">
    <source>
        <dbReference type="ARBA" id="ARBA00023015"/>
    </source>
</evidence>
<keyword evidence="7" id="KW-1185">Reference proteome</keyword>
<comment type="caution">
    <text evidence="6">The sequence shown here is derived from an EMBL/GenBank/DDBJ whole genome shotgun (WGS) entry which is preliminary data.</text>
</comment>
<dbReference type="PROSITE" id="PS51063">
    <property type="entry name" value="HTH_CRP_2"/>
    <property type="match status" value="1"/>
</dbReference>
<dbReference type="CDD" id="cd00038">
    <property type="entry name" value="CAP_ED"/>
    <property type="match status" value="1"/>
</dbReference>
<dbReference type="EMBL" id="QFYP01000001">
    <property type="protein sequence ID" value="RAK60814.1"/>
    <property type="molecule type" value="Genomic_DNA"/>
</dbReference>
<keyword evidence="2" id="KW-0238">DNA-binding</keyword>
<feature type="domain" description="HTH crp-type" evidence="5">
    <location>
        <begin position="143"/>
        <end position="207"/>
    </location>
</feature>
<dbReference type="InterPro" id="IPR000595">
    <property type="entry name" value="cNMP-bd_dom"/>
</dbReference>
<proteinExistence type="predicted"/>
<name>A0A328B4M9_9CAUL</name>
<organism evidence="6 7">
    <name type="scientific">Phenylobacterium hankyongense</name>
    <dbReference type="NCBI Taxonomy" id="1813876"/>
    <lineage>
        <taxon>Bacteria</taxon>
        <taxon>Pseudomonadati</taxon>
        <taxon>Pseudomonadota</taxon>
        <taxon>Alphaproteobacteria</taxon>
        <taxon>Caulobacterales</taxon>
        <taxon>Caulobacteraceae</taxon>
        <taxon>Phenylobacterium</taxon>
    </lineage>
</organism>
<evidence type="ECO:0000313" key="7">
    <source>
        <dbReference type="Proteomes" id="UP000249842"/>
    </source>
</evidence>
<dbReference type="SUPFAM" id="SSF51206">
    <property type="entry name" value="cAMP-binding domain-like"/>
    <property type="match status" value="1"/>
</dbReference>
<dbReference type="Proteomes" id="UP000249842">
    <property type="component" value="Unassembled WGS sequence"/>
</dbReference>
<dbReference type="RefSeq" id="WP_111458106.1">
    <property type="nucleotide sequence ID" value="NZ_QFYP01000001.1"/>
</dbReference>
<keyword evidence="1" id="KW-0805">Transcription regulation</keyword>
<dbReference type="GO" id="GO:0006355">
    <property type="term" value="P:regulation of DNA-templated transcription"/>
    <property type="evidence" value="ECO:0007669"/>
    <property type="project" value="InterPro"/>
</dbReference>
<reference evidence="7" key="1">
    <citation type="submission" date="2018-05" db="EMBL/GenBank/DDBJ databases">
        <authorList>
            <person name="Li X."/>
        </authorList>
    </citation>
    <scope>NUCLEOTIDE SEQUENCE [LARGE SCALE GENOMIC DNA]</scope>
    <source>
        <strain evidence="7">HKS-05</strain>
    </source>
</reference>
<dbReference type="Gene3D" id="2.60.120.10">
    <property type="entry name" value="Jelly Rolls"/>
    <property type="match status" value="1"/>
</dbReference>
<sequence>MLAAFETSELLHVLSPAKRRALAQLGEAAQWHAGETVFVEGQAAEILFIVIEGQLEARRHGPGGSARPTIVRPGTLIDELASVAGAVRSSSLVAVRRSRLWGLPRLAVIEVLQREPQAAGALIAELSGHLADANQALEAYARLDLGGRLARLLIAEQNTRGLIGLTQTEIAARLNASRERVNRKLHDWVGRGWVEVTRSGVRLRAAEQLREIVRSGLGA</sequence>
<evidence type="ECO:0000256" key="3">
    <source>
        <dbReference type="ARBA" id="ARBA00023163"/>
    </source>
</evidence>
<dbReference type="SMART" id="SM00100">
    <property type="entry name" value="cNMP"/>
    <property type="match status" value="1"/>
</dbReference>
<dbReference type="GO" id="GO:0003677">
    <property type="term" value="F:DNA binding"/>
    <property type="evidence" value="ECO:0007669"/>
    <property type="project" value="UniProtKB-KW"/>
</dbReference>
<dbReference type="OrthoDB" id="3182344at2"/>
<evidence type="ECO:0000259" key="5">
    <source>
        <dbReference type="PROSITE" id="PS51063"/>
    </source>
</evidence>
<evidence type="ECO:0000313" key="6">
    <source>
        <dbReference type="EMBL" id="RAK60814.1"/>
    </source>
</evidence>
<keyword evidence="3" id="KW-0804">Transcription</keyword>
<dbReference type="InterPro" id="IPR036388">
    <property type="entry name" value="WH-like_DNA-bd_sf"/>
</dbReference>
<dbReference type="Gene3D" id="1.10.10.10">
    <property type="entry name" value="Winged helix-like DNA-binding domain superfamily/Winged helix DNA-binding domain"/>
    <property type="match status" value="1"/>
</dbReference>
<feature type="domain" description="Cyclic nucleotide-binding" evidence="4">
    <location>
        <begin position="10"/>
        <end position="112"/>
    </location>
</feature>
<dbReference type="Pfam" id="PF13545">
    <property type="entry name" value="HTH_Crp_2"/>
    <property type="match status" value="1"/>
</dbReference>
<evidence type="ECO:0008006" key="8">
    <source>
        <dbReference type="Google" id="ProtNLM"/>
    </source>
</evidence>
<dbReference type="InterPro" id="IPR018490">
    <property type="entry name" value="cNMP-bd_dom_sf"/>
</dbReference>
<dbReference type="InterPro" id="IPR036390">
    <property type="entry name" value="WH_DNA-bd_sf"/>
</dbReference>